<evidence type="ECO:0000313" key="2">
    <source>
        <dbReference type="Proteomes" id="UP000255264"/>
    </source>
</evidence>
<reference evidence="1 2" key="1">
    <citation type="submission" date="2018-06" db="EMBL/GenBank/DDBJ databases">
        <authorList>
            <consortium name="Pathogen Informatics"/>
            <person name="Doyle S."/>
        </authorList>
    </citation>
    <scope>NUCLEOTIDE SEQUENCE [LARGE SCALE GENOMIC DNA]</scope>
    <source>
        <strain evidence="1 2">NCTC13335</strain>
    </source>
</reference>
<evidence type="ECO:0000313" key="1">
    <source>
        <dbReference type="EMBL" id="STO92872.1"/>
    </source>
</evidence>
<gene>
    <name evidence="1" type="ORF">NCTC13335_00729</name>
</gene>
<accession>A0A377IXH6</accession>
<name>A0A377IXH6_9PAST</name>
<dbReference type="Proteomes" id="UP000255264">
    <property type="component" value="Unassembled WGS sequence"/>
</dbReference>
<keyword evidence="2" id="KW-1185">Reference proteome</keyword>
<protein>
    <submittedName>
        <fullName evidence="1">Uncharacterized protein</fullName>
    </submittedName>
</protein>
<dbReference type="EMBL" id="UGHS01000003">
    <property type="protein sequence ID" value="STO92872.1"/>
    <property type="molecule type" value="Genomic_DNA"/>
</dbReference>
<dbReference type="OrthoDB" id="5684789at2"/>
<sequence length="124" mass="14313">MEEKKYAVTFEFKVGVSDDDLTFNVNTEYHQMTALYVKDAMTCLMFKLPEIVRAGWIVLEGMDDNVKSGFEHKIKLDFCTQDGDEWDVSAKVENPNETGRMLIGFIEKILLKDPVIDEILQRTK</sequence>
<dbReference type="RefSeq" id="WP_115002937.1">
    <property type="nucleotide sequence ID" value="NZ_UGHS01000003.1"/>
</dbReference>
<dbReference type="AlphaFoldDB" id="A0A377IXH6"/>
<organism evidence="1 2">
    <name type="scientific">Haemophilus pittmaniae</name>
    <dbReference type="NCBI Taxonomy" id="249188"/>
    <lineage>
        <taxon>Bacteria</taxon>
        <taxon>Pseudomonadati</taxon>
        <taxon>Pseudomonadota</taxon>
        <taxon>Gammaproteobacteria</taxon>
        <taxon>Pasteurellales</taxon>
        <taxon>Pasteurellaceae</taxon>
        <taxon>Haemophilus</taxon>
    </lineage>
</organism>
<proteinExistence type="predicted"/>